<evidence type="ECO:0000313" key="1">
    <source>
        <dbReference type="EMBL" id="CAL1360747.1"/>
    </source>
</evidence>
<protein>
    <submittedName>
        <fullName evidence="1">Uncharacterized protein</fullName>
    </submittedName>
</protein>
<accession>A0AAV2CW29</accession>
<organism evidence="1 2">
    <name type="scientific">Linum trigynum</name>
    <dbReference type="NCBI Taxonomy" id="586398"/>
    <lineage>
        <taxon>Eukaryota</taxon>
        <taxon>Viridiplantae</taxon>
        <taxon>Streptophyta</taxon>
        <taxon>Embryophyta</taxon>
        <taxon>Tracheophyta</taxon>
        <taxon>Spermatophyta</taxon>
        <taxon>Magnoliopsida</taxon>
        <taxon>eudicotyledons</taxon>
        <taxon>Gunneridae</taxon>
        <taxon>Pentapetalae</taxon>
        <taxon>rosids</taxon>
        <taxon>fabids</taxon>
        <taxon>Malpighiales</taxon>
        <taxon>Linaceae</taxon>
        <taxon>Linum</taxon>
    </lineage>
</organism>
<dbReference type="EMBL" id="OZ034814">
    <property type="protein sequence ID" value="CAL1360747.1"/>
    <property type="molecule type" value="Genomic_DNA"/>
</dbReference>
<dbReference type="AlphaFoldDB" id="A0AAV2CW29"/>
<gene>
    <name evidence="1" type="ORF">LTRI10_LOCUS8163</name>
</gene>
<keyword evidence="2" id="KW-1185">Reference proteome</keyword>
<proteinExistence type="predicted"/>
<evidence type="ECO:0000313" key="2">
    <source>
        <dbReference type="Proteomes" id="UP001497516"/>
    </source>
</evidence>
<name>A0AAV2CW29_9ROSI</name>
<reference evidence="1 2" key="1">
    <citation type="submission" date="2024-04" db="EMBL/GenBank/DDBJ databases">
        <authorList>
            <person name="Fracassetti M."/>
        </authorList>
    </citation>
    <scope>NUCLEOTIDE SEQUENCE [LARGE SCALE GENOMIC DNA]</scope>
</reference>
<sequence>MARSRPSWGWQSILYGRQLLERGLCWQIGNGQTVFALNSKWIPCIHPGIPAYSPQVLSQEDGIKVAELLVPGEGRWADEKLDQWFDPATCRDIRSIPLPRRDVEDKLVWHGTCDGIFSVKSAYHLAVLVDKQKGTLTPTVSLMGRRSRLRLWNSSIHPKLKVFL</sequence>
<dbReference type="Proteomes" id="UP001497516">
    <property type="component" value="Chromosome 10"/>
</dbReference>